<evidence type="ECO:0000256" key="4">
    <source>
        <dbReference type="ARBA" id="ARBA00023453"/>
    </source>
</evidence>
<dbReference type="SUPFAM" id="SSF53335">
    <property type="entry name" value="S-adenosyl-L-methionine-dependent methyltransferases"/>
    <property type="match status" value="1"/>
</dbReference>
<dbReference type="GO" id="GO:0008171">
    <property type="term" value="F:O-methyltransferase activity"/>
    <property type="evidence" value="ECO:0007669"/>
    <property type="project" value="InterPro"/>
</dbReference>
<keyword evidence="6" id="KW-1185">Reference proteome</keyword>
<keyword evidence="1" id="KW-0489">Methyltransferase</keyword>
<dbReference type="AlphaFoldDB" id="A0AAV5SRW1"/>
<evidence type="ECO:0000256" key="1">
    <source>
        <dbReference type="ARBA" id="ARBA00022603"/>
    </source>
</evidence>
<dbReference type="Proteomes" id="UP001432027">
    <property type="component" value="Unassembled WGS sequence"/>
</dbReference>
<accession>A0AAV5SRW1</accession>
<keyword evidence="2" id="KW-0808">Transferase</keyword>
<dbReference type="EMBL" id="BTSX01000002">
    <property type="protein sequence ID" value="GMS85936.1"/>
    <property type="molecule type" value="Genomic_DNA"/>
</dbReference>
<dbReference type="Gene3D" id="3.40.50.150">
    <property type="entry name" value="Vaccinia Virus protein VP39"/>
    <property type="match status" value="1"/>
</dbReference>
<dbReference type="InterPro" id="IPR050362">
    <property type="entry name" value="Cation-dep_OMT"/>
</dbReference>
<reference evidence="5" key="1">
    <citation type="submission" date="2023-10" db="EMBL/GenBank/DDBJ databases">
        <title>Genome assembly of Pristionchus species.</title>
        <authorList>
            <person name="Yoshida K."/>
            <person name="Sommer R.J."/>
        </authorList>
    </citation>
    <scope>NUCLEOTIDE SEQUENCE</scope>
    <source>
        <strain evidence="5">RS0144</strain>
    </source>
</reference>
<evidence type="ECO:0000256" key="3">
    <source>
        <dbReference type="ARBA" id="ARBA00022691"/>
    </source>
</evidence>
<dbReference type="PANTHER" id="PTHR10509">
    <property type="entry name" value="O-METHYLTRANSFERASE-RELATED"/>
    <property type="match status" value="1"/>
</dbReference>
<dbReference type="GO" id="GO:0032259">
    <property type="term" value="P:methylation"/>
    <property type="evidence" value="ECO:0007669"/>
    <property type="project" value="UniProtKB-KW"/>
</dbReference>
<dbReference type="InterPro" id="IPR002935">
    <property type="entry name" value="SAM_O-MeTrfase"/>
</dbReference>
<comment type="caution">
    <text evidence="5">The sequence shown here is derived from an EMBL/GenBank/DDBJ whole genome shotgun (WGS) entry which is preliminary data.</text>
</comment>
<dbReference type="CDD" id="cd02440">
    <property type="entry name" value="AdoMet_MTases"/>
    <property type="match status" value="1"/>
</dbReference>
<dbReference type="PROSITE" id="PS51682">
    <property type="entry name" value="SAM_OMT_I"/>
    <property type="match status" value="1"/>
</dbReference>
<organism evidence="5 6">
    <name type="scientific">Pristionchus entomophagus</name>
    <dbReference type="NCBI Taxonomy" id="358040"/>
    <lineage>
        <taxon>Eukaryota</taxon>
        <taxon>Metazoa</taxon>
        <taxon>Ecdysozoa</taxon>
        <taxon>Nematoda</taxon>
        <taxon>Chromadorea</taxon>
        <taxon>Rhabditida</taxon>
        <taxon>Rhabditina</taxon>
        <taxon>Diplogasteromorpha</taxon>
        <taxon>Diplogasteroidea</taxon>
        <taxon>Neodiplogasteridae</taxon>
        <taxon>Pristionchus</taxon>
    </lineage>
</organism>
<dbReference type="GO" id="GO:0008757">
    <property type="term" value="F:S-adenosylmethionine-dependent methyltransferase activity"/>
    <property type="evidence" value="ECO:0007669"/>
    <property type="project" value="TreeGrafter"/>
</dbReference>
<dbReference type="PANTHER" id="PTHR10509:SF93">
    <property type="entry name" value="CATECHOL O-METHYLTRANSFERASE DOMAIN-CONTAINING PROTEIN 1"/>
    <property type="match status" value="1"/>
</dbReference>
<dbReference type="Pfam" id="PF01596">
    <property type="entry name" value="Methyltransf_3"/>
    <property type="match status" value="1"/>
</dbReference>
<comment type="similarity">
    <text evidence="4">Belongs to the class I-like SAM-binding methyltransferase superfamily. Cation-dependent O-methyltransferase family.</text>
</comment>
<evidence type="ECO:0008006" key="7">
    <source>
        <dbReference type="Google" id="ProtNLM"/>
    </source>
</evidence>
<evidence type="ECO:0000313" key="5">
    <source>
        <dbReference type="EMBL" id="GMS85936.1"/>
    </source>
</evidence>
<proteinExistence type="inferred from homology"/>
<gene>
    <name evidence="5" type="ORF">PENTCL1PPCAC_8111</name>
</gene>
<evidence type="ECO:0000313" key="6">
    <source>
        <dbReference type="Proteomes" id="UP001432027"/>
    </source>
</evidence>
<sequence length="234" mass="25755">EQFSIMETDKSKMRKVPLQPSSIVQYTTEISTTSFTPLQKELLDATLEHADLSIMIGASEVHEMGKMIINLNKSKKVLDIGTFTGASALAWAIELPDDGKVISMDVDHAQLVKVGLPVIEKAPKLRAKIDFRLGSAVDTLKSLIANGESATFGFAFIDADKYNYPIYYELCLQLLAPGGVIMADNALWNGYVVEPTGRCSQAIDKFNRIVASDDRVHNILLNIDDGVHLITKKQ</sequence>
<dbReference type="InterPro" id="IPR029063">
    <property type="entry name" value="SAM-dependent_MTases_sf"/>
</dbReference>
<feature type="non-terminal residue" evidence="5">
    <location>
        <position position="1"/>
    </location>
</feature>
<protein>
    <recommendedName>
        <fullName evidence="7">O-methyltransferase</fullName>
    </recommendedName>
</protein>
<keyword evidence="3" id="KW-0949">S-adenosyl-L-methionine</keyword>
<name>A0AAV5SRW1_9BILA</name>
<evidence type="ECO:0000256" key="2">
    <source>
        <dbReference type="ARBA" id="ARBA00022679"/>
    </source>
</evidence>